<keyword evidence="2" id="KW-0812">Transmembrane</keyword>
<comment type="caution">
    <text evidence="3">The sequence shown here is derived from an EMBL/GenBank/DDBJ whole genome shotgun (WGS) entry which is preliminary data.</text>
</comment>
<dbReference type="EMBL" id="SOYY01000003">
    <property type="protein sequence ID" value="KAA0723979.1"/>
    <property type="molecule type" value="Genomic_DNA"/>
</dbReference>
<feature type="transmembrane region" description="Helical" evidence="2">
    <location>
        <begin position="223"/>
        <end position="246"/>
    </location>
</feature>
<dbReference type="AlphaFoldDB" id="A0A5A9PSG6"/>
<evidence type="ECO:0000313" key="4">
    <source>
        <dbReference type="Proteomes" id="UP000324632"/>
    </source>
</evidence>
<feature type="transmembrane region" description="Helical" evidence="2">
    <location>
        <begin position="188"/>
        <end position="211"/>
    </location>
</feature>
<name>A0A5A9PSG6_9TELE</name>
<proteinExistence type="predicted"/>
<feature type="compositionally biased region" description="Polar residues" evidence="1">
    <location>
        <begin position="24"/>
        <end position="44"/>
    </location>
</feature>
<keyword evidence="2" id="KW-1133">Transmembrane helix</keyword>
<accession>A0A5A9PSG6</accession>
<reference evidence="3 4" key="1">
    <citation type="journal article" date="2019" name="Mol. Ecol. Resour.">
        <title>Chromosome-level genome assembly of Triplophysa tibetana, a fish adapted to the harsh high-altitude environment of the Tibetan Plateau.</title>
        <authorList>
            <person name="Yang X."/>
            <person name="Liu H."/>
            <person name="Ma Z."/>
            <person name="Zou Y."/>
            <person name="Zou M."/>
            <person name="Mao Y."/>
            <person name="Li X."/>
            <person name="Wang H."/>
            <person name="Chen T."/>
            <person name="Wang W."/>
            <person name="Yang R."/>
        </authorList>
    </citation>
    <scope>NUCLEOTIDE SEQUENCE [LARGE SCALE GENOMIC DNA]</scope>
    <source>
        <strain evidence="3">TTIB1903HZAU</strain>
        <tissue evidence="3">Muscle</tissue>
    </source>
</reference>
<evidence type="ECO:0000256" key="1">
    <source>
        <dbReference type="SAM" id="MobiDB-lite"/>
    </source>
</evidence>
<feature type="transmembrane region" description="Helical" evidence="2">
    <location>
        <begin position="130"/>
        <end position="151"/>
    </location>
</feature>
<gene>
    <name evidence="3" type="ORF">E1301_Tti021450</name>
</gene>
<organism evidence="3 4">
    <name type="scientific">Triplophysa tibetana</name>
    <dbReference type="NCBI Taxonomy" id="1572043"/>
    <lineage>
        <taxon>Eukaryota</taxon>
        <taxon>Metazoa</taxon>
        <taxon>Chordata</taxon>
        <taxon>Craniata</taxon>
        <taxon>Vertebrata</taxon>
        <taxon>Euteleostomi</taxon>
        <taxon>Actinopterygii</taxon>
        <taxon>Neopterygii</taxon>
        <taxon>Teleostei</taxon>
        <taxon>Ostariophysi</taxon>
        <taxon>Cypriniformes</taxon>
        <taxon>Nemacheilidae</taxon>
        <taxon>Triplophysa</taxon>
    </lineage>
</organism>
<evidence type="ECO:0000256" key="2">
    <source>
        <dbReference type="SAM" id="Phobius"/>
    </source>
</evidence>
<feature type="compositionally biased region" description="Polar residues" evidence="1">
    <location>
        <begin position="75"/>
        <end position="87"/>
    </location>
</feature>
<keyword evidence="2" id="KW-0472">Membrane</keyword>
<protein>
    <submittedName>
        <fullName evidence="3">Uncharacterized protein</fullName>
    </submittedName>
</protein>
<feature type="region of interest" description="Disordered" evidence="1">
    <location>
        <begin position="17"/>
        <end position="87"/>
    </location>
</feature>
<sequence>MLDNSKVYIELGVAKAESAPEPLTLQTSPGHESATDLTDSTVTCNRPDPRPSTSSQRSSGIAAERVTDSRKHSVGTISGTSTDVFSHSSDSRFLVTPRSDGKRSGDGPACSASCCFREVRRAFLRCLEETPVMVSGLVLSILFCVTIIIIIPSTGRVRALSLSLSLSHPLTPSHLSGIIHPPKVSDHLAALVVVCVVLCVCVFLLLTLPCLPVVRRGEKPLALFVWFTLLIIAVVFIFTGGAITAWEQVTC</sequence>
<dbReference type="Proteomes" id="UP000324632">
    <property type="component" value="Chromosome 3"/>
</dbReference>
<keyword evidence="4" id="KW-1185">Reference proteome</keyword>
<evidence type="ECO:0000313" key="3">
    <source>
        <dbReference type="EMBL" id="KAA0723979.1"/>
    </source>
</evidence>